<comment type="caution">
    <text evidence="1">The sequence shown here is derived from an EMBL/GenBank/DDBJ whole genome shotgun (WGS) entry which is preliminary data.</text>
</comment>
<evidence type="ECO:0000313" key="1">
    <source>
        <dbReference type="EMBL" id="KAG0453504.1"/>
    </source>
</evidence>
<dbReference type="AlphaFoldDB" id="A0A835U8F2"/>
<evidence type="ECO:0000313" key="2">
    <source>
        <dbReference type="Proteomes" id="UP000639772"/>
    </source>
</evidence>
<gene>
    <name evidence="1" type="ORF">HPP92_024808</name>
</gene>
<accession>A0A835U8F2</accession>
<organism evidence="1 2">
    <name type="scientific">Vanilla planifolia</name>
    <name type="common">Vanilla</name>
    <dbReference type="NCBI Taxonomy" id="51239"/>
    <lineage>
        <taxon>Eukaryota</taxon>
        <taxon>Viridiplantae</taxon>
        <taxon>Streptophyta</taxon>
        <taxon>Embryophyta</taxon>
        <taxon>Tracheophyta</taxon>
        <taxon>Spermatophyta</taxon>
        <taxon>Magnoliopsida</taxon>
        <taxon>Liliopsida</taxon>
        <taxon>Asparagales</taxon>
        <taxon>Orchidaceae</taxon>
        <taxon>Vanilloideae</taxon>
        <taxon>Vanilleae</taxon>
        <taxon>Vanilla</taxon>
    </lineage>
</organism>
<reference evidence="1 2" key="1">
    <citation type="journal article" date="2020" name="Nat. Food">
        <title>A phased Vanilla planifolia genome enables genetic improvement of flavour and production.</title>
        <authorList>
            <person name="Hasing T."/>
            <person name="Tang H."/>
            <person name="Brym M."/>
            <person name="Khazi F."/>
            <person name="Huang T."/>
            <person name="Chambers A.H."/>
        </authorList>
    </citation>
    <scope>NUCLEOTIDE SEQUENCE [LARGE SCALE GENOMIC DNA]</scope>
    <source>
        <tissue evidence="1">Leaf</tissue>
    </source>
</reference>
<dbReference type="EMBL" id="JADCNM010000014">
    <property type="protein sequence ID" value="KAG0453504.1"/>
    <property type="molecule type" value="Genomic_DNA"/>
</dbReference>
<protein>
    <submittedName>
        <fullName evidence="1">Uncharacterized protein</fullName>
    </submittedName>
</protein>
<dbReference type="Proteomes" id="UP000639772">
    <property type="component" value="Unassembled WGS sequence"/>
</dbReference>
<feature type="non-terminal residue" evidence="1">
    <location>
        <position position="53"/>
    </location>
</feature>
<proteinExistence type="predicted"/>
<name>A0A835U8F2_VANPL</name>
<sequence>GCAVLLYNDPIPNFFYPSPVVPQSSRRNGVGTGFPSSRRSDGFPLLILLFVKP</sequence>